<keyword evidence="4" id="KW-0812">Transmembrane</keyword>
<dbReference type="PANTHER" id="PTHR24421">
    <property type="entry name" value="NITRATE/NITRITE SENSOR PROTEIN NARX-RELATED"/>
    <property type="match status" value="1"/>
</dbReference>
<dbReference type="CDD" id="cd16917">
    <property type="entry name" value="HATPase_UhpB-NarQ-NarX-like"/>
    <property type="match status" value="1"/>
</dbReference>
<comment type="caution">
    <text evidence="8">The sequence shown here is derived from an EMBL/GenBank/DDBJ whole genome shotgun (WGS) entry which is preliminary data.</text>
</comment>
<dbReference type="GO" id="GO:0016020">
    <property type="term" value="C:membrane"/>
    <property type="evidence" value="ECO:0007669"/>
    <property type="project" value="InterPro"/>
</dbReference>
<feature type="domain" description="Two component regulator three Y" evidence="6">
    <location>
        <begin position="688"/>
        <end position="743"/>
    </location>
</feature>
<dbReference type="GO" id="GO:0046983">
    <property type="term" value="F:protein dimerization activity"/>
    <property type="evidence" value="ECO:0007669"/>
    <property type="project" value="InterPro"/>
</dbReference>
<dbReference type="InterPro" id="IPR011712">
    <property type="entry name" value="Sig_transdc_His_kin_sub3_dim/P"/>
</dbReference>
<evidence type="ECO:0000259" key="5">
    <source>
        <dbReference type="Pfam" id="PF02518"/>
    </source>
</evidence>
<dbReference type="InterPro" id="IPR015943">
    <property type="entry name" value="WD40/YVTN_repeat-like_dom_sf"/>
</dbReference>
<dbReference type="Gene3D" id="1.20.5.1930">
    <property type="match status" value="1"/>
</dbReference>
<dbReference type="Gene3D" id="2.60.40.10">
    <property type="entry name" value="Immunoglobulins"/>
    <property type="match status" value="1"/>
</dbReference>
<proteinExistence type="predicted"/>
<feature type="domain" description="Signal transduction histidine kinase subgroup 3 dimerisation and phosphoacceptor" evidence="7">
    <location>
        <begin position="787"/>
        <end position="853"/>
    </location>
</feature>
<dbReference type="InterPro" id="IPR011110">
    <property type="entry name" value="Reg_prop"/>
</dbReference>
<dbReference type="InterPro" id="IPR011123">
    <property type="entry name" value="Y_Y_Y"/>
</dbReference>
<keyword evidence="1" id="KW-0808">Transferase</keyword>
<dbReference type="SUPFAM" id="SSF63829">
    <property type="entry name" value="Calcium-dependent phosphotriesterase"/>
    <property type="match status" value="4"/>
</dbReference>
<keyword evidence="3" id="KW-0902">Two-component regulatory system</keyword>
<sequence length="1010" mass="111437">MNWLGSLGSRAVWRLWMIALGLLSLGSVAAHGQMSTSPRLQYTQRVWHVQDGLPEETVQAVQQAAEGYLWIGTTGGLVRFDGSRFITYSRSTNPGVSENSIFCLAAVKDGSLWFGTEGGGLVHLEHGSFHSYGPEQGLTDSFVRSVIEDSAGRLWVGTDNGLFRMEHDRALRVDTSQVAPSLAVHAIYEDREHRVWVGGSRLLMFSGGGVHAYRLEGAYSQNRVKSIVQTSDGTVWVGTVSGLQRLRGGRFEAVPGLHATVRTLREMDDGTLWIGTIGHGLFLYSHGLLQSAADRGLLPSKTVLSLATDSAHQMWIGTQDGLTRLSRTPVGVVPLPGGSDPDFETISFDPKGDPEGMVWVAASQVYAIRQQLASLYSFSQLSGVPVRNVFRDREGGLWIGSDGSGAYRVAAGEVTHYSAPETLSNNFVRGFLESRDRAMWIATDEGVTRIANGHVRNYRVRDGLAYFSTRSLIEDNEGKIWIGTDQGLSCWEAGRFVQNEATRMLAKEKIWSILQDRSEAIWFGTRDHGIFRYREGVLEHFTTEQGLTSNSVYQLLEDRFDQLWISSPDSISSIPLSALDSAQPESGAQLPVTTYGMPYDASGAQMYGGRQPAGCVDRDGGLWFPSSKGALHIVPEPAPRLEAPAVMLTDAIVDGRSIPASALHTIPADTSRLEFSYSPLSLRAQGSAHFRYKLEPFDRQWTYAGSSRMAAYTNLPAGRYTFHVAAFPLNNPEAVSETSLTFRKEPHFYASWWFLSLCVVLAGLLVLASYRWRMRLLNLRFQAVLEERSRLAREMHDTVIQGCTSISALLEAISSFERENTSMQHDLLHHARTQVRTTIEEARQAVWNLRHGEEPQQDIAAAVESMAEHTAREFGIPIVCRKTGSAFLIPRSAAHEILMVIREAIYNAVMHGRPSQIWIELEAQSGWRVGQGVGQRAAQLSAVVRDDGMGFDPASPPDDGKPHYGIAGMRERIERLHGEIQWTSVPGSGTTVCFSIRRQALAPAREGIAV</sequence>
<dbReference type="InterPro" id="IPR050482">
    <property type="entry name" value="Sensor_HK_TwoCompSys"/>
</dbReference>
<dbReference type="Pfam" id="PF07730">
    <property type="entry name" value="HisKA_3"/>
    <property type="match status" value="1"/>
</dbReference>
<dbReference type="OrthoDB" id="176203at2"/>
<dbReference type="InterPro" id="IPR036890">
    <property type="entry name" value="HATPase_C_sf"/>
</dbReference>
<evidence type="ECO:0000256" key="4">
    <source>
        <dbReference type="SAM" id="Phobius"/>
    </source>
</evidence>
<evidence type="ECO:0000259" key="6">
    <source>
        <dbReference type="Pfam" id="PF07495"/>
    </source>
</evidence>
<dbReference type="Pfam" id="PF02518">
    <property type="entry name" value="HATPase_c"/>
    <property type="match status" value="1"/>
</dbReference>
<dbReference type="Pfam" id="PF07494">
    <property type="entry name" value="Reg_prop"/>
    <property type="match status" value="5"/>
</dbReference>
<evidence type="ECO:0000313" key="9">
    <source>
        <dbReference type="Proteomes" id="UP000290253"/>
    </source>
</evidence>
<feature type="transmembrane region" description="Helical" evidence="4">
    <location>
        <begin position="749"/>
        <end position="770"/>
    </location>
</feature>
<evidence type="ECO:0000256" key="2">
    <source>
        <dbReference type="ARBA" id="ARBA00022777"/>
    </source>
</evidence>
<gene>
    <name evidence="8" type="ORF">ESZ00_14295</name>
</gene>
<keyword evidence="4" id="KW-1133">Transmembrane helix</keyword>
<name>A0A4Q1SAU2_9BACT</name>
<dbReference type="InterPro" id="IPR013783">
    <property type="entry name" value="Ig-like_fold"/>
</dbReference>
<reference evidence="8 9" key="1">
    <citation type="journal article" date="2016" name="Int. J. Syst. Evol. Microbiol.">
        <title>Acidipila dinghuensis sp. nov., an acidobacterium isolated from forest soil.</title>
        <authorList>
            <person name="Jiang Y.W."/>
            <person name="Wang J."/>
            <person name="Chen M.H."/>
            <person name="Lv Y.Y."/>
            <person name="Qiu L.H."/>
        </authorList>
    </citation>
    <scope>NUCLEOTIDE SEQUENCE [LARGE SCALE GENOMIC DNA]</scope>
    <source>
        <strain evidence="8 9">DHOF10</strain>
    </source>
</reference>
<protein>
    <submittedName>
        <fullName evidence="8">Histidine kinase</fullName>
    </submittedName>
</protein>
<dbReference type="Pfam" id="PF07495">
    <property type="entry name" value="Y_Y_Y"/>
    <property type="match status" value="1"/>
</dbReference>
<dbReference type="Gene3D" id="2.130.10.10">
    <property type="entry name" value="YVTN repeat-like/Quinoprotein amine dehydrogenase"/>
    <property type="match status" value="3"/>
</dbReference>
<evidence type="ECO:0000256" key="1">
    <source>
        <dbReference type="ARBA" id="ARBA00022679"/>
    </source>
</evidence>
<feature type="domain" description="Histidine kinase/HSP90-like ATPase" evidence="5">
    <location>
        <begin position="897"/>
        <end position="998"/>
    </location>
</feature>
<keyword evidence="4" id="KW-0472">Membrane</keyword>
<dbReference type="Gene3D" id="3.30.565.10">
    <property type="entry name" value="Histidine kinase-like ATPase, C-terminal domain"/>
    <property type="match status" value="1"/>
</dbReference>
<evidence type="ECO:0000259" key="7">
    <source>
        <dbReference type="Pfam" id="PF07730"/>
    </source>
</evidence>
<keyword evidence="2 8" id="KW-0418">Kinase</keyword>
<dbReference type="Proteomes" id="UP000290253">
    <property type="component" value="Unassembled WGS sequence"/>
</dbReference>
<dbReference type="GO" id="GO:0000155">
    <property type="term" value="F:phosphorelay sensor kinase activity"/>
    <property type="evidence" value="ECO:0007669"/>
    <property type="project" value="InterPro"/>
</dbReference>
<dbReference type="AlphaFoldDB" id="A0A4Q1SAU2"/>
<dbReference type="EMBL" id="SDMK01000003">
    <property type="protein sequence ID" value="RXS94271.1"/>
    <property type="molecule type" value="Genomic_DNA"/>
</dbReference>
<keyword evidence="9" id="KW-1185">Reference proteome</keyword>
<organism evidence="8 9">
    <name type="scientific">Silvibacterium dinghuense</name>
    <dbReference type="NCBI Taxonomy" id="1560006"/>
    <lineage>
        <taxon>Bacteria</taxon>
        <taxon>Pseudomonadati</taxon>
        <taxon>Acidobacteriota</taxon>
        <taxon>Terriglobia</taxon>
        <taxon>Terriglobales</taxon>
        <taxon>Acidobacteriaceae</taxon>
        <taxon>Silvibacterium</taxon>
    </lineage>
</organism>
<dbReference type="SUPFAM" id="SSF55874">
    <property type="entry name" value="ATPase domain of HSP90 chaperone/DNA topoisomerase II/histidine kinase"/>
    <property type="match status" value="1"/>
</dbReference>
<evidence type="ECO:0000313" key="8">
    <source>
        <dbReference type="EMBL" id="RXS94271.1"/>
    </source>
</evidence>
<accession>A0A4Q1SAU2</accession>
<dbReference type="RefSeq" id="WP_129209009.1">
    <property type="nucleotide sequence ID" value="NZ_BMGU01000005.1"/>
</dbReference>
<evidence type="ECO:0000256" key="3">
    <source>
        <dbReference type="ARBA" id="ARBA00023012"/>
    </source>
</evidence>
<dbReference type="InterPro" id="IPR003594">
    <property type="entry name" value="HATPase_dom"/>
</dbReference>